<dbReference type="AlphaFoldDB" id="A0A5K1J5J2"/>
<proteinExistence type="predicted"/>
<name>A0A5K1J5J2_9ACTN</name>
<accession>A0A5K1J5J2</accession>
<dbReference type="Proteomes" id="UP000330807">
    <property type="component" value="Unassembled WGS sequence"/>
</dbReference>
<gene>
    <name evidence="2" type="ORF">LMKDKBCB_01932</name>
</gene>
<sequence length="46" mass="5122">MGPVAMLRPPPGTSSQTQPDGRFRLFSFPFWARAAGHRPFPRAPAR</sequence>
<evidence type="ECO:0000313" key="2">
    <source>
        <dbReference type="EMBL" id="VWL98175.1"/>
    </source>
</evidence>
<evidence type="ECO:0000256" key="1">
    <source>
        <dbReference type="SAM" id="MobiDB-lite"/>
    </source>
</evidence>
<protein>
    <submittedName>
        <fullName evidence="2">Uncharacterized protein</fullName>
    </submittedName>
</protein>
<reference evidence="2 3" key="1">
    <citation type="submission" date="2019-10" db="EMBL/GenBank/DDBJ databases">
        <authorList>
            <person name="Wolf R A."/>
        </authorList>
    </citation>
    <scope>NUCLEOTIDE SEQUENCE [LARGE SCALE GENOMIC DNA]</scope>
    <source>
        <strain evidence="2">Collinsella_aerofaciens_AK_138A</strain>
    </source>
</reference>
<dbReference type="EMBL" id="CABWIH010000039">
    <property type="protein sequence ID" value="VWL98175.1"/>
    <property type="molecule type" value="Genomic_DNA"/>
</dbReference>
<feature type="region of interest" description="Disordered" evidence="1">
    <location>
        <begin position="1"/>
        <end position="21"/>
    </location>
</feature>
<organism evidence="2 3">
    <name type="scientific">Collinsella aerofaciens</name>
    <dbReference type="NCBI Taxonomy" id="74426"/>
    <lineage>
        <taxon>Bacteria</taxon>
        <taxon>Bacillati</taxon>
        <taxon>Actinomycetota</taxon>
        <taxon>Coriobacteriia</taxon>
        <taxon>Coriobacteriales</taxon>
        <taxon>Coriobacteriaceae</taxon>
        <taxon>Collinsella</taxon>
    </lineage>
</organism>
<evidence type="ECO:0000313" key="3">
    <source>
        <dbReference type="Proteomes" id="UP000330807"/>
    </source>
</evidence>